<dbReference type="Proteomes" id="UP000193450">
    <property type="component" value="Chromosome"/>
</dbReference>
<organism evidence="6 7">
    <name type="scientific">Oceanicoccus sagamiensis</name>
    <dbReference type="NCBI Taxonomy" id="716816"/>
    <lineage>
        <taxon>Bacteria</taxon>
        <taxon>Pseudomonadati</taxon>
        <taxon>Pseudomonadota</taxon>
        <taxon>Gammaproteobacteria</taxon>
        <taxon>Cellvibrionales</taxon>
        <taxon>Spongiibacteraceae</taxon>
        <taxon>Oceanicoccus</taxon>
    </lineage>
</organism>
<protein>
    <submittedName>
        <fullName evidence="6">Glutamate synthase</fullName>
    </submittedName>
</protein>
<keyword evidence="1" id="KW-0001">2Fe-2S</keyword>
<evidence type="ECO:0000313" key="6">
    <source>
        <dbReference type="EMBL" id="ARN74620.1"/>
    </source>
</evidence>
<dbReference type="EMBL" id="CP019343">
    <property type="protein sequence ID" value="ARN74620.1"/>
    <property type="molecule type" value="Genomic_DNA"/>
</dbReference>
<evidence type="ECO:0000256" key="3">
    <source>
        <dbReference type="ARBA" id="ARBA00023004"/>
    </source>
</evidence>
<dbReference type="Gene3D" id="3.40.5.90">
    <property type="entry name" value="CDGSH iron-sulfur domain, mitoNEET-type"/>
    <property type="match status" value="2"/>
</dbReference>
<dbReference type="InterPro" id="IPR052950">
    <property type="entry name" value="CISD"/>
</dbReference>
<evidence type="ECO:0000256" key="4">
    <source>
        <dbReference type="ARBA" id="ARBA00023014"/>
    </source>
</evidence>
<dbReference type="InterPro" id="IPR018967">
    <property type="entry name" value="FeS-contain_CDGSH-typ"/>
</dbReference>
<feature type="domain" description="Iron-binding zinc finger CDGSH type" evidence="5">
    <location>
        <begin position="47"/>
        <end position="78"/>
    </location>
</feature>
<name>A0A1X9N978_9GAMM</name>
<dbReference type="GO" id="GO:0046872">
    <property type="term" value="F:metal ion binding"/>
    <property type="evidence" value="ECO:0007669"/>
    <property type="project" value="UniProtKB-KW"/>
</dbReference>
<dbReference type="AlphaFoldDB" id="A0A1X9N978"/>
<keyword evidence="2" id="KW-0479">Metal-binding</keyword>
<dbReference type="OrthoDB" id="9758182at2"/>
<evidence type="ECO:0000256" key="1">
    <source>
        <dbReference type="ARBA" id="ARBA00022714"/>
    </source>
</evidence>
<dbReference type="GO" id="GO:0005737">
    <property type="term" value="C:cytoplasm"/>
    <property type="evidence" value="ECO:0007669"/>
    <property type="project" value="UniProtKB-ARBA"/>
</dbReference>
<evidence type="ECO:0000259" key="5">
    <source>
        <dbReference type="SMART" id="SM00704"/>
    </source>
</evidence>
<dbReference type="RefSeq" id="WP_085758770.1">
    <property type="nucleotide sequence ID" value="NZ_CP019343.1"/>
</dbReference>
<evidence type="ECO:0000313" key="7">
    <source>
        <dbReference type="Proteomes" id="UP000193450"/>
    </source>
</evidence>
<reference evidence="6 7" key="1">
    <citation type="submission" date="2016-11" db="EMBL/GenBank/DDBJ databases">
        <title>Trade-off between light-utilization and light-protection in marine flavobacteria.</title>
        <authorList>
            <person name="Kumagai Y."/>
        </authorList>
    </citation>
    <scope>NUCLEOTIDE SEQUENCE [LARGE SCALE GENOMIC DNA]</scope>
    <source>
        <strain evidence="6 7">NBRC 107125</strain>
    </source>
</reference>
<keyword evidence="4" id="KW-0411">Iron-sulfur</keyword>
<gene>
    <name evidence="6" type="ORF">BST96_11100</name>
</gene>
<accession>A0A1X9N978</accession>
<proteinExistence type="predicted"/>
<dbReference type="PANTHER" id="PTHR46491">
    <property type="entry name" value="CDGSH IRON SULFUR DOMAIN PROTEIN HOMOLOG"/>
    <property type="match status" value="1"/>
</dbReference>
<dbReference type="SMART" id="SM00704">
    <property type="entry name" value="ZnF_CDGSH"/>
    <property type="match status" value="2"/>
</dbReference>
<feature type="domain" description="Iron-binding zinc finger CDGSH type" evidence="5">
    <location>
        <begin position="9"/>
        <end position="46"/>
    </location>
</feature>
<dbReference type="InterPro" id="IPR042216">
    <property type="entry name" value="MitoNEET_CISD"/>
</dbReference>
<sequence length="80" mass="9000">MSKPTRAADSPFMVNLEEGKTYYWCSCGLSKTQPLCDGSHKDSSFTPVKYDALKNKKQIMCGCKQTKKPPYCDGSHNTWT</sequence>
<evidence type="ECO:0000256" key="2">
    <source>
        <dbReference type="ARBA" id="ARBA00022723"/>
    </source>
</evidence>
<dbReference type="KEGG" id="osg:BST96_11100"/>
<dbReference type="GO" id="GO:0051537">
    <property type="term" value="F:2 iron, 2 sulfur cluster binding"/>
    <property type="evidence" value="ECO:0007669"/>
    <property type="project" value="UniProtKB-KW"/>
</dbReference>
<dbReference type="Pfam" id="PF09360">
    <property type="entry name" value="zf-CDGSH"/>
    <property type="match status" value="1"/>
</dbReference>
<keyword evidence="7" id="KW-1185">Reference proteome</keyword>
<dbReference type="PANTHER" id="PTHR46491:SF3">
    <property type="entry name" value="CDGSH IRON-SULFUR DOMAIN-CONTAINING PROTEIN 3, MITOCHONDRIAL"/>
    <property type="match status" value="1"/>
</dbReference>
<keyword evidence="3" id="KW-0408">Iron</keyword>